<feature type="region of interest" description="Disordered" evidence="2">
    <location>
        <begin position="438"/>
        <end position="481"/>
    </location>
</feature>
<evidence type="ECO:0000256" key="1">
    <source>
        <dbReference type="SAM" id="Coils"/>
    </source>
</evidence>
<gene>
    <name evidence="4" type="ORF">BSAL_00035</name>
</gene>
<evidence type="ECO:0000259" key="3">
    <source>
        <dbReference type="Pfam" id="PF01590"/>
    </source>
</evidence>
<sequence length="527" mass="58472">MVVGTFTPEVASSFEYLRHAIEDIGDDHVRSTITAIVDGLVSNIENQMLLVFANCSIQEFEREQLLLKKRQDANLLEYYVESVKKMEEHGLTDPAKPQGVSDGGRETKHPKTTDDSLLRQIAPDTEISKMLMATMHCVTQALAHNTNAERAILHLSHKSTGSLKALCSIPDYSIAFRGLTTPNHQGVIGNCFSTGLAVRVDEIDADKRKTMYTNAVDVHSVLAFPILEPIRNTPIGVVELVNKSQGAPWTAMDEAHASHCSLVLQYFLHTFGAHLDMLAAPVYNATQLNLVHGYHPGQIPNDLARLPGGASGAFIKTQLVARIHSAEQFPARTRHTSNLYQVEVLANVRELSEYLELMDFNMRSNINELVALKQRELELKDTIQKLNIRVKVQEENAQHLQDQLNDAKRVILAQKVSTGESTSRLDGMSTYRAGMTTRQSLTQRSLQKMPLTAHSNKQGASSASVADSAGNLPPMREPLRPSTLHDFLASATVELQKLQKRAMGNSNAMQRHRMFSTPEPTKSQFPK</sequence>
<dbReference type="InterPro" id="IPR003018">
    <property type="entry name" value="GAF"/>
</dbReference>
<feature type="region of interest" description="Disordered" evidence="2">
    <location>
        <begin position="89"/>
        <end position="112"/>
    </location>
</feature>
<feature type="region of interest" description="Disordered" evidence="2">
    <location>
        <begin position="503"/>
        <end position="527"/>
    </location>
</feature>
<dbReference type="SUPFAM" id="SSF55781">
    <property type="entry name" value="GAF domain-like"/>
    <property type="match status" value="1"/>
</dbReference>
<feature type="coiled-coil region" evidence="1">
    <location>
        <begin position="369"/>
        <end position="410"/>
    </location>
</feature>
<keyword evidence="1" id="KW-0175">Coiled coil</keyword>
<organism evidence="4 5">
    <name type="scientific">Bodo saltans</name>
    <name type="common">Flagellated protozoan</name>
    <dbReference type="NCBI Taxonomy" id="75058"/>
    <lineage>
        <taxon>Eukaryota</taxon>
        <taxon>Discoba</taxon>
        <taxon>Euglenozoa</taxon>
        <taxon>Kinetoplastea</taxon>
        <taxon>Metakinetoplastina</taxon>
        <taxon>Eubodonida</taxon>
        <taxon>Bodonidae</taxon>
        <taxon>Bodo</taxon>
    </lineage>
</organism>
<protein>
    <submittedName>
        <fullName evidence="4">Bacterial-type sensor protein, putative</fullName>
    </submittedName>
</protein>
<evidence type="ECO:0000256" key="2">
    <source>
        <dbReference type="SAM" id="MobiDB-lite"/>
    </source>
</evidence>
<reference evidence="5" key="1">
    <citation type="submission" date="2015-09" db="EMBL/GenBank/DDBJ databases">
        <authorList>
            <consortium name="Pathogen Informatics"/>
        </authorList>
    </citation>
    <scope>NUCLEOTIDE SEQUENCE [LARGE SCALE GENOMIC DNA]</scope>
    <source>
        <strain evidence="5">Lake Konstanz</strain>
    </source>
</reference>
<dbReference type="AlphaFoldDB" id="A0A0S4J5U0"/>
<evidence type="ECO:0000313" key="5">
    <source>
        <dbReference type="Proteomes" id="UP000051952"/>
    </source>
</evidence>
<feature type="domain" description="GAF" evidence="3">
    <location>
        <begin position="135"/>
        <end position="257"/>
    </location>
</feature>
<feature type="compositionally biased region" description="Polar residues" evidence="2">
    <location>
        <begin position="518"/>
        <end position="527"/>
    </location>
</feature>
<dbReference type="VEuPathDB" id="TriTrypDB:BSAL_00035"/>
<proteinExistence type="predicted"/>
<accession>A0A0S4J5U0</accession>
<dbReference type="Proteomes" id="UP000051952">
    <property type="component" value="Unassembled WGS sequence"/>
</dbReference>
<name>A0A0S4J5U0_BODSA</name>
<keyword evidence="5" id="KW-1185">Reference proteome</keyword>
<dbReference type="Pfam" id="PF01590">
    <property type="entry name" value="GAF"/>
    <property type="match status" value="1"/>
</dbReference>
<feature type="compositionally biased region" description="Low complexity" evidence="2">
    <location>
        <begin position="460"/>
        <end position="469"/>
    </location>
</feature>
<feature type="compositionally biased region" description="Basic and acidic residues" evidence="2">
    <location>
        <begin position="103"/>
        <end position="112"/>
    </location>
</feature>
<dbReference type="InterPro" id="IPR029016">
    <property type="entry name" value="GAF-like_dom_sf"/>
</dbReference>
<evidence type="ECO:0000313" key="4">
    <source>
        <dbReference type="EMBL" id="CUG86811.1"/>
    </source>
</evidence>
<dbReference type="EMBL" id="CYKH01001399">
    <property type="protein sequence ID" value="CUG86811.1"/>
    <property type="molecule type" value="Genomic_DNA"/>
</dbReference>
<dbReference type="Gene3D" id="3.30.450.40">
    <property type="match status" value="1"/>
</dbReference>